<dbReference type="AlphaFoldDB" id="A0A0H5QNN7"/>
<protein>
    <submittedName>
        <fullName evidence="1">Uncharacterized protein</fullName>
    </submittedName>
</protein>
<proteinExistence type="predicted"/>
<evidence type="ECO:0000313" key="1">
    <source>
        <dbReference type="EMBL" id="CRZ03192.1"/>
    </source>
</evidence>
<sequence length="171" mass="19710">RELKRLVPEEADIDMNTLRQRMYRFLRKDNIVQRRATHVAQNTRYDQQQIDQFVEYVNEEIHRLCIGPDDIVNIDETNVDFDMTGKVTLARRGTRTVSLQSIGSAARVTVLVEESFENLHNYIIPKGVFTQFKKVHGLTKQLSACGSTRFGSHFARTSRSHILSWANAKST</sequence>
<dbReference type="EMBL" id="HACM01002750">
    <property type="protein sequence ID" value="CRZ03192.1"/>
    <property type="molecule type" value="Transcribed_RNA"/>
</dbReference>
<organism evidence="1">
    <name type="scientific">Spongospora subterranea</name>
    <dbReference type="NCBI Taxonomy" id="70186"/>
    <lineage>
        <taxon>Eukaryota</taxon>
        <taxon>Sar</taxon>
        <taxon>Rhizaria</taxon>
        <taxon>Endomyxa</taxon>
        <taxon>Phytomyxea</taxon>
        <taxon>Plasmodiophorida</taxon>
        <taxon>Plasmodiophoridae</taxon>
        <taxon>Spongospora</taxon>
    </lineage>
</organism>
<accession>A0A0H5QNN7</accession>
<feature type="non-terminal residue" evidence="1">
    <location>
        <position position="1"/>
    </location>
</feature>
<reference evidence="1" key="1">
    <citation type="submission" date="2015-04" db="EMBL/GenBank/DDBJ databases">
        <title>The genome sequence of the plant pathogenic Rhizarian Plasmodiophora brassicae reveals insights in its biotrophic life cycle and the origin of chitin synthesis.</title>
        <authorList>
            <person name="Schwelm A."/>
            <person name="Fogelqvist J."/>
            <person name="Knaust A."/>
            <person name="Julke S."/>
            <person name="Lilja T."/>
            <person name="Dhandapani V."/>
            <person name="Bonilla-Rosso G."/>
            <person name="Karlsson M."/>
            <person name="Shevchenko A."/>
            <person name="Choi S.R."/>
            <person name="Kim H.G."/>
            <person name="Park J.Y."/>
            <person name="Lim Y.P."/>
            <person name="Ludwig-Muller J."/>
            <person name="Dixelius C."/>
        </authorList>
    </citation>
    <scope>NUCLEOTIDE SEQUENCE</scope>
    <source>
        <tissue evidence="1">Potato root galls</tissue>
    </source>
</reference>
<name>A0A0H5QNN7_9EUKA</name>